<evidence type="ECO:0000313" key="1">
    <source>
        <dbReference type="EMBL" id="SVE57545.1"/>
    </source>
</evidence>
<feature type="non-terminal residue" evidence="1">
    <location>
        <position position="43"/>
    </location>
</feature>
<sequence length="43" mass="4857">MKLNRLFKSLALSSLCFFSILEQSLLGQENFGKVKTYTNIATT</sequence>
<name>A0A383EMR3_9ZZZZ</name>
<reference evidence="1" key="1">
    <citation type="submission" date="2018-05" db="EMBL/GenBank/DDBJ databases">
        <authorList>
            <person name="Lanie J.A."/>
            <person name="Ng W.-L."/>
            <person name="Kazmierczak K.M."/>
            <person name="Andrzejewski T.M."/>
            <person name="Davidsen T.M."/>
            <person name="Wayne K.J."/>
            <person name="Tettelin H."/>
            <person name="Glass J.I."/>
            <person name="Rusch D."/>
            <person name="Podicherti R."/>
            <person name="Tsui H.-C.T."/>
            <person name="Winkler M.E."/>
        </authorList>
    </citation>
    <scope>NUCLEOTIDE SEQUENCE</scope>
</reference>
<dbReference type="AlphaFoldDB" id="A0A383EMR3"/>
<organism evidence="1">
    <name type="scientific">marine metagenome</name>
    <dbReference type="NCBI Taxonomy" id="408172"/>
    <lineage>
        <taxon>unclassified sequences</taxon>
        <taxon>metagenomes</taxon>
        <taxon>ecological metagenomes</taxon>
    </lineage>
</organism>
<accession>A0A383EMR3</accession>
<proteinExistence type="predicted"/>
<protein>
    <submittedName>
        <fullName evidence="1">Uncharacterized protein</fullName>
    </submittedName>
</protein>
<gene>
    <name evidence="1" type="ORF">METZ01_LOCUS510399</name>
</gene>
<dbReference type="EMBL" id="UINC01226874">
    <property type="protein sequence ID" value="SVE57545.1"/>
    <property type="molecule type" value="Genomic_DNA"/>
</dbReference>